<dbReference type="CDD" id="cd06587">
    <property type="entry name" value="VOC"/>
    <property type="match status" value="1"/>
</dbReference>
<reference evidence="2 3" key="1">
    <citation type="submission" date="2020-03" db="EMBL/GenBank/DDBJ databases">
        <title>Bradyrhizobium diversity isolated from nodules of Indigofera sp.</title>
        <authorList>
            <person name="Klepa M."/>
            <person name="Helene L."/>
            <person name="Hungria M."/>
        </authorList>
    </citation>
    <scope>NUCLEOTIDE SEQUENCE [LARGE SCALE GENOMIC DNA]</scope>
    <source>
        <strain evidence="2 3">WSM 1791</strain>
    </source>
</reference>
<dbReference type="InterPro" id="IPR004360">
    <property type="entry name" value="Glyas_Fos-R_dOase_dom"/>
</dbReference>
<accession>A0A7Y4GWX8</accession>
<evidence type="ECO:0000313" key="3">
    <source>
        <dbReference type="Proteomes" id="UP000544122"/>
    </source>
</evidence>
<dbReference type="RefSeq" id="WP_171582425.1">
    <property type="nucleotide sequence ID" value="NZ_JAAVLX010000009.1"/>
</dbReference>
<protein>
    <submittedName>
        <fullName evidence="2">VOC family protein</fullName>
    </submittedName>
</protein>
<organism evidence="2 3">
    <name type="scientific">Bradyrhizobium australiense</name>
    <dbReference type="NCBI Taxonomy" id="2721161"/>
    <lineage>
        <taxon>Bacteria</taxon>
        <taxon>Pseudomonadati</taxon>
        <taxon>Pseudomonadota</taxon>
        <taxon>Alphaproteobacteria</taxon>
        <taxon>Hyphomicrobiales</taxon>
        <taxon>Nitrobacteraceae</taxon>
        <taxon>Bradyrhizobium</taxon>
    </lineage>
</organism>
<proteinExistence type="predicted"/>
<dbReference type="InterPro" id="IPR029068">
    <property type="entry name" value="Glyas_Bleomycin-R_OHBP_Dase"/>
</dbReference>
<evidence type="ECO:0000259" key="1">
    <source>
        <dbReference type="PROSITE" id="PS51819"/>
    </source>
</evidence>
<dbReference type="PANTHER" id="PTHR36503">
    <property type="entry name" value="BLR2520 PROTEIN"/>
    <property type="match status" value="1"/>
</dbReference>
<sequence length="121" mass="13451">MIEGISAITLGTHDMPRAVQFYGALGFEILHGGEGSSFSSFRAGTGYLNLIAQPAERRWSWWGRVIFYVADVDALYHRALAAGFEPATVPRDAEWGERYFHLVDPDGHELSFARPLPSPVQ</sequence>
<dbReference type="InterPro" id="IPR037523">
    <property type="entry name" value="VOC_core"/>
</dbReference>
<name>A0A7Y4GWX8_9BRAD</name>
<dbReference type="Proteomes" id="UP000544122">
    <property type="component" value="Unassembled WGS sequence"/>
</dbReference>
<gene>
    <name evidence="2" type="ORF">HCN58_27260</name>
</gene>
<dbReference type="PANTHER" id="PTHR36503:SF3">
    <property type="entry name" value="BLR0126 PROTEIN"/>
    <property type="match status" value="1"/>
</dbReference>
<feature type="domain" description="VOC" evidence="1">
    <location>
        <begin position="4"/>
        <end position="115"/>
    </location>
</feature>
<dbReference type="EMBL" id="JAAVLX010000009">
    <property type="protein sequence ID" value="NOJ43223.1"/>
    <property type="molecule type" value="Genomic_DNA"/>
</dbReference>
<dbReference type="AlphaFoldDB" id="A0A7Y4GWX8"/>
<evidence type="ECO:0000313" key="2">
    <source>
        <dbReference type="EMBL" id="NOJ43223.1"/>
    </source>
</evidence>
<dbReference type="PROSITE" id="PS51819">
    <property type="entry name" value="VOC"/>
    <property type="match status" value="1"/>
</dbReference>
<dbReference type="Gene3D" id="3.10.180.10">
    <property type="entry name" value="2,3-Dihydroxybiphenyl 1,2-Dioxygenase, domain 1"/>
    <property type="match status" value="1"/>
</dbReference>
<keyword evidence="3" id="KW-1185">Reference proteome</keyword>
<dbReference type="Pfam" id="PF00903">
    <property type="entry name" value="Glyoxalase"/>
    <property type="match status" value="1"/>
</dbReference>
<dbReference type="SUPFAM" id="SSF54593">
    <property type="entry name" value="Glyoxalase/Bleomycin resistance protein/Dihydroxybiphenyl dioxygenase"/>
    <property type="match status" value="1"/>
</dbReference>
<comment type="caution">
    <text evidence="2">The sequence shown here is derived from an EMBL/GenBank/DDBJ whole genome shotgun (WGS) entry which is preliminary data.</text>
</comment>